<keyword evidence="1" id="KW-0732">Signal</keyword>
<dbReference type="Pfam" id="PF01425">
    <property type="entry name" value="Amidase"/>
    <property type="match status" value="1"/>
</dbReference>
<keyword evidence="5" id="KW-1185">Reference proteome</keyword>
<name>A0A9W8RT73_9HYPO</name>
<protein>
    <recommendedName>
        <fullName evidence="6">Amidase domain-containing protein</fullName>
    </recommendedName>
</protein>
<feature type="chain" id="PRO_5040888020" description="Amidase domain-containing protein" evidence="1">
    <location>
        <begin position="16"/>
        <end position="630"/>
    </location>
</feature>
<feature type="signal peptide" evidence="1">
    <location>
        <begin position="1"/>
        <end position="15"/>
    </location>
</feature>
<evidence type="ECO:0000259" key="2">
    <source>
        <dbReference type="Pfam" id="PF01425"/>
    </source>
</evidence>
<dbReference type="Gene3D" id="3.90.1300.10">
    <property type="entry name" value="Amidase signature (AS) domain"/>
    <property type="match status" value="1"/>
</dbReference>
<feature type="domain" description="Scytalone dehydratase-like protein Arp1 N-terminal" evidence="3">
    <location>
        <begin position="49"/>
        <end position="102"/>
    </location>
</feature>
<dbReference type="EMBL" id="JAOQAZ010000029">
    <property type="protein sequence ID" value="KAJ4250997.1"/>
    <property type="molecule type" value="Genomic_DNA"/>
</dbReference>
<dbReference type="InterPro" id="IPR058329">
    <property type="entry name" value="Arp1_N"/>
</dbReference>
<proteinExistence type="predicted"/>
<dbReference type="Proteomes" id="UP001152049">
    <property type="component" value="Unassembled WGS sequence"/>
</dbReference>
<dbReference type="InterPro" id="IPR023631">
    <property type="entry name" value="Amidase_dom"/>
</dbReference>
<dbReference type="PANTHER" id="PTHR46310:SF7">
    <property type="entry name" value="AMIDASE 1"/>
    <property type="match status" value="1"/>
</dbReference>
<dbReference type="SUPFAM" id="SSF75304">
    <property type="entry name" value="Amidase signature (AS) enzymes"/>
    <property type="match status" value="1"/>
</dbReference>
<dbReference type="AlphaFoldDB" id="A0A9W8RT73"/>
<dbReference type="PANTHER" id="PTHR46310">
    <property type="entry name" value="AMIDASE 1"/>
    <property type="match status" value="1"/>
</dbReference>
<organism evidence="4 5">
    <name type="scientific">Fusarium torreyae</name>
    <dbReference type="NCBI Taxonomy" id="1237075"/>
    <lineage>
        <taxon>Eukaryota</taxon>
        <taxon>Fungi</taxon>
        <taxon>Dikarya</taxon>
        <taxon>Ascomycota</taxon>
        <taxon>Pezizomycotina</taxon>
        <taxon>Sordariomycetes</taxon>
        <taxon>Hypocreomycetidae</taxon>
        <taxon>Hypocreales</taxon>
        <taxon>Nectriaceae</taxon>
        <taxon>Fusarium</taxon>
    </lineage>
</organism>
<gene>
    <name evidence="4" type="ORF">NW762_011647</name>
</gene>
<sequence length="630" mass="68933">MRFLSSLILATSVVGQILRPQGVSLNLDGIDYFVSPTAQEKLPSTAIPSAKSSSTFAFIPLTVVSRNVSQDDLRSLFSDWRQEDDVWRPGFLQVVVLTNTRNCKSNNTGFHSGIISTVLCLESARHVPSGPYFLNTNSGELHRAYRLYDDFSGTFMESLLQLPDGTFQTLSSHAQSSSSLTIGVPSRLYFTRTKHKPLAGVRVGVKDLYDLSGVKSSRGNRAWYNLYPAANKTAPAIQNLIDAGAVIVGTQKLSQFANGESPTADWVSYHAPFNPRGDGYQDPSSSSSGAGASVASYEWLDLAVGSDTGGSIRGPSGNTGVFGNRPTHGLVSLEHVMPLSPTLDTAGFLARDPYIWGAAQAAMYGDNYTAYTEKKMAYPQTIYALDFPANNTPNGAILHRFANDLADYLATTITEYDIDKHWASTGPKVVRDLSLTNFLNLTYSALITKEQISLLKNPFFKDYAAAHDGRTPYIDPSPRTRWAWGENQPDSILNDAKKNKTLFMDWFNEEVLPKDKDSKKCSSAILLHPYSTGSLTRRDIYRDPPKVPFGWSLSEISIFSEAPDSVYPLGELSSFSDITNHNESLPVTVDIMVARGCDGLIPRLAQDLIKIGVLEVPKTGRSMTGGTVLL</sequence>
<evidence type="ECO:0008006" key="6">
    <source>
        <dbReference type="Google" id="ProtNLM"/>
    </source>
</evidence>
<evidence type="ECO:0000259" key="3">
    <source>
        <dbReference type="Pfam" id="PF26053"/>
    </source>
</evidence>
<evidence type="ECO:0000313" key="4">
    <source>
        <dbReference type="EMBL" id="KAJ4250997.1"/>
    </source>
</evidence>
<feature type="domain" description="Amidase" evidence="2">
    <location>
        <begin position="193"/>
        <end position="352"/>
    </location>
</feature>
<dbReference type="Pfam" id="PF26053">
    <property type="entry name" value="DUF8016"/>
    <property type="match status" value="1"/>
</dbReference>
<evidence type="ECO:0000256" key="1">
    <source>
        <dbReference type="SAM" id="SignalP"/>
    </source>
</evidence>
<evidence type="ECO:0000313" key="5">
    <source>
        <dbReference type="Proteomes" id="UP001152049"/>
    </source>
</evidence>
<dbReference type="InterPro" id="IPR036928">
    <property type="entry name" value="AS_sf"/>
</dbReference>
<comment type="caution">
    <text evidence="4">The sequence shown here is derived from an EMBL/GenBank/DDBJ whole genome shotgun (WGS) entry which is preliminary data.</text>
</comment>
<dbReference type="OrthoDB" id="5423360at2759"/>
<reference evidence="4" key="1">
    <citation type="submission" date="2022-09" db="EMBL/GenBank/DDBJ databases">
        <title>Fusarium specimens isolated from Avocado Roots.</title>
        <authorList>
            <person name="Stajich J."/>
            <person name="Roper C."/>
            <person name="Heimlech-Rivalta G."/>
        </authorList>
    </citation>
    <scope>NUCLEOTIDE SEQUENCE</scope>
    <source>
        <strain evidence="4">CF00136</strain>
    </source>
</reference>
<accession>A0A9W8RT73</accession>